<dbReference type="InterPro" id="IPR036508">
    <property type="entry name" value="Chitin-bd_dom_sf"/>
</dbReference>
<proteinExistence type="predicted"/>
<protein>
    <submittedName>
        <fullName evidence="8">Chondroitin proteoglycan 2-like</fullName>
    </submittedName>
</protein>
<name>A0A3M7Q8C3_BRAPC</name>
<dbReference type="Proteomes" id="UP000276133">
    <property type="component" value="Unassembled WGS sequence"/>
</dbReference>
<evidence type="ECO:0000256" key="2">
    <source>
        <dbReference type="ARBA" id="ARBA00022729"/>
    </source>
</evidence>
<dbReference type="PANTHER" id="PTHR23301">
    <property type="entry name" value="CHITIN BINDING PERITROPHIN-A"/>
    <property type="match status" value="1"/>
</dbReference>
<feature type="signal peptide" evidence="6">
    <location>
        <begin position="1"/>
        <end position="17"/>
    </location>
</feature>
<dbReference type="SUPFAM" id="SSF57625">
    <property type="entry name" value="Invertebrate chitin-binding proteins"/>
    <property type="match status" value="6"/>
</dbReference>
<keyword evidence="1" id="KW-0147">Chitin-binding</keyword>
<dbReference type="OrthoDB" id="6020543at2759"/>
<comment type="caution">
    <text evidence="8">The sequence shown here is derived from an EMBL/GenBank/DDBJ whole genome shotgun (WGS) entry which is preliminary data.</text>
</comment>
<evidence type="ECO:0000256" key="5">
    <source>
        <dbReference type="ARBA" id="ARBA00023180"/>
    </source>
</evidence>
<dbReference type="PROSITE" id="PS50940">
    <property type="entry name" value="CHIT_BIND_II"/>
    <property type="match status" value="6"/>
</dbReference>
<dbReference type="GO" id="GO:0005576">
    <property type="term" value="C:extracellular region"/>
    <property type="evidence" value="ECO:0007669"/>
    <property type="project" value="InterPro"/>
</dbReference>
<dbReference type="GO" id="GO:0008061">
    <property type="term" value="F:chitin binding"/>
    <property type="evidence" value="ECO:0007669"/>
    <property type="project" value="UniProtKB-KW"/>
</dbReference>
<feature type="domain" description="Chitin-binding type-2" evidence="7">
    <location>
        <begin position="257"/>
        <end position="313"/>
    </location>
</feature>
<keyword evidence="3" id="KW-0677">Repeat</keyword>
<keyword evidence="4" id="KW-1015">Disulfide bond</keyword>
<feature type="domain" description="Chitin-binding type-2" evidence="7">
    <location>
        <begin position="314"/>
        <end position="369"/>
    </location>
</feature>
<evidence type="ECO:0000256" key="6">
    <source>
        <dbReference type="SAM" id="SignalP"/>
    </source>
</evidence>
<evidence type="ECO:0000256" key="4">
    <source>
        <dbReference type="ARBA" id="ARBA00023157"/>
    </source>
</evidence>
<feature type="chain" id="PRO_5017961645" evidence="6">
    <location>
        <begin position="18"/>
        <end position="369"/>
    </location>
</feature>
<accession>A0A3M7Q8C3</accession>
<dbReference type="Gene3D" id="2.170.140.10">
    <property type="entry name" value="Chitin binding domain"/>
    <property type="match status" value="5"/>
</dbReference>
<dbReference type="InterPro" id="IPR051940">
    <property type="entry name" value="Chitin_bind-dev_reg"/>
</dbReference>
<evidence type="ECO:0000256" key="1">
    <source>
        <dbReference type="ARBA" id="ARBA00022669"/>
    </source>
</evidence>
<dbReference type="InterPro" id="IPR002557">
    <property type="entry name" value="Chitin-bd_dom"/>
</dbReference>
<feature type="domain" description="Chitin-binding type-2" evidence="7">
    <location>
        <begin position="140"/>
        <end position="196"/>
    </location>
</feature>
<evidence type="ECO:0000313" key="8">
    <source>
        <dbReference type="EMBL" id="RNA07656.1"/>
    </source>
</evidence>
<feature type="domain" description="Chitin-binding type-2" evidence="7">
    <location>
        <begin position="23"/>
        <end position="78"/>
    </location>
</feature>
<evidence type="ECO:0000313" key="9">
    <source>
        <dbReference type="Proteomes" id="UP000276133"/>
    </source>
</evidence>
<dbReference type="PANTHER" id="PTHR23301:SF0">
    <property type="entry name" value="CHITIN-BINDING TYPE-2 DOMAIN-CONTAINING PROTEIN-RELATED"/>
    <property type="match status" value="1"/>
</dbReference>
<reference evidence="8 9" key="1">
    <citation type="journal article" date="2018" name="Sci. Rep.">
        <title>Genomic signatures of local adaptation to the degree of environmental predictability in rotifers.</title>
        <authorList>
            <person name="Franch-Gras L."/>
            <person name="Hahn C."/>
            <person name="Garcia-Roger E.M."/>
            <person name="Carmona M.J."/>
            <person name="Serra M."/>
            <person name="Gomez A."/>
        </authorList>
    </citation>
    <scope>NUCLEOTIDE SEQUENCE [LARGE SCALE GENOMIC DNA]</scope>
    <source>
        <strain evidence="8">HYR1</strain>
    </source>
</reference>
<feature type="domain" description="Chitin-binding type-2" evidence="7">
    <location>
        <begin position="80"/>
        <end position="136"/>
    </location>
</feature>
<sequence length="369" mass="41896">MLKTFVLICLTSHLINCKTVYKRQTCDLATDFTRVPGTCNQFYRCFGGYSATVSCDPGFKFSTETKSCRPESEVNCSTRGNECTDDINYAKVTNDCKKFFRCKNGYLSIETCQDGLVYNVQAKACDWPANVPGCEKTYWGNECDSSIDLTRDPKDCTKFRQCDKGYIVTKSCNDNLFFDNNLKVCNWPYEVPECQVNTFGNQCDISKDLTRYPDDCKKYYRCKNGFLSTEICPEGLLFDANLKRCELASRVSCNLAQKSCQYTDDLTQVPNDCSKYYTCRNGVLNIETCPEGYFFDASFKACNLKSLVSTCQPSRQCSSGDNLTQVPGNCNQYFRCINNALQTEYCPNGYFFDSNLRACNIIGQVYTCF</sequence>
<feature type="domain" description="Chitin-binding type-2" evidence="7">
    <location>
        <begin position="200"/>
        <end position="255"/>
    </location>
</feature>
<keyword evidence="5" id="KW-0325">Glycoprotein</keyword>
<gene>
    <name evidence="8" type="ORF">BpHYR1_035759</name>
</gene>
<dbReference type="Gene3D" id="3.20.20.80">
    <property type="entry name" value="Glycosidases"/>
    <property type="match status" value="1"/>
</dbReference>
<organism evidence="8 9">
    <name type="scientific">Brachionus plicatilis</name>
    <name type="common">Marine rotifer</name>
    <name type="synonym">Brachionus muelleri</name>
    <dbReference type="NCBI Taxonomy" id="10195"/>
    <lineage>
        <taxon>Eukaryota</taxon>
        <taxon>Metazoa</taxon>
        <taxon>Spiralia</taxon>
        <taxon>Gnathifera</taxon>
        <taxon>Rotifera</taxon>
        <taxon>Eurotatoria</taxon>
        <taxon>Monogononta</taxon>
        <taxon>Pseudotrocha</taxon>
        <taxon>Ploima</taxon>
        <taxon>Brachionidae</taxon>
        <taxon>Brachionus</taxon>
    </lineage>
</organism>
<evidence type="ECO:0000259" key="7">
    <source>
        <dbReference type="PROSITE" id="PS50940"/>
    </source>
</evidence>
<evidence type="ECO:0000256" key="3">
    <source>
        <dbReference type="ARBA" id="ARBA00022737"/>
    </source>
</evidence>
<dbReference type="EMBL" id="REGN01006969">
    <property type="protein sequence ID" value="RNA07656.1"/>
    <property type="molecule type" value="Genomic_DNA"/>
</dbReference>
<dbReference type="AlphaFoldDB" id="A0A3M7Q8C3"/>
<keyword evidence="2 6" id="KW-0732">Signal</keyword>
<dbReference type="SMART" id="SM00494">
    <property type="entry name" value="ChtBD2"/>
    <property type="match status" value="6"/>
</dbReference>
<keyword evidence="9" id="KW-1185">Reference proteome</keyword>
<dbReference type="Pfam" id="PF01607">
    <property type="entry name" value="CBM_14"/>
    <property type="match status" value="6"/>
</dbReference>